<organism evidence="1 2">
    <name type="scientific">Shewanella salipaludis</name>
    <dbReference type="NCBI Taxonomy" id="2723052"/>
    <lineage>
        <taxon>Bacteria</taxon>
        <taxon>Pseudomonadati</taxon>
        <taxon>Pseudomonadota</taxon>
        <taxon>Gammaproteobacteria</taxon>
        <taxon>Alteromonadales</taxon>
        <taxon>Shewanellaceae</taxon>
        <taxon>Shewanella</taxon>
    </lineage>
</organism>
<proteinExistence type="predicted"/>
<sequence length="73" mass="8185">MRTLYRERRELTARVFNQVSGAKISIEAQPGGMHMLVKLIDPSIVDAELANKMVQACLPRGYLSGHQDPFTRA</sequence>
<dbReference type="EMBL" id="JAAXYH010000001">
    <property type="protein sequence ID" value="NMH63829.1"/>
    <property type="molecule type" value="Genomic_DNA"/>
</dbReference>
<dbReference type="AlphaFoldDB" id="A0A972FRA8"/>
<evidence type="ECO:0000313" key="1">
    <source>
        <dbReference type="EMBL" id="NMH63829.1"/>
    </source>
</evidence>
<keyword evidence="2" id="KW-1185">Reference proteome</keyword>
<dbReference type="RefSeq" id="WP_169562454.1">
    <property type="nucleotide sequence ID" value="NZ_JAAXYH010000001.1"/>
</dbReference>
<name>A0A972FRA8_9GAMM</name>
<dbReference type="InterPro" id="IPR015422">
    <property type="entry name" value="PyrdxlP-dep_Trfase_small"/>
</dbReference>
<accession>A0A972FRA8</accession>
<comment type="caution">
    <text evidence="1">The sequence shown here is derived from an EMBL/GenBank/DDBJ whole genome shotgun (WGS) entry which is preliminary data.</text>
</comment>
<evidence type="ECO:0000313" key="2">
    <source>
        <dbReference type="Proteomes" id="UP000737113"/>
    </source>
</evidence>
<dbReference type="Proteomes" id="UP000737113">
    <property type="component" value="Unassembled WGS sequence"/>
</dbReference>
<dbReference type="Gene3D" id="3.90.1150.10">
    <property type="entry name" value="Aspartate Aminotransferase, domain 1"/>
    <property type="match status" value="1"/>
</dbReference>
<reference evidence="1" key="1">
    <citation type="submission" date="2020-04" db="EMBL/GenBank/DDBJ databases">
        <title>Description of Shewanella salipaludis sp. nov., isolated from a salt marsh.</title>
        <authorList>
            <person name="Park S."/>
            <person name="Yoon J.-H."/>
        </authorList>
    </citation>
    <scope>NUCLEOTIDE SEQUENCE</scope>
    <source>
        <strain evidence="1">SHSM-M6</strain>
    </source>
</reference>
<protein>
    <submittedName>
        <fullName evidence="1">Uncharacterized protein</fullName>
    </submittedName>
</protein>
<gene>
    <name evidence="1" type="ORF">HC757_01335</name>
</gene>